<evidence type="ECO:0000313" key="2">
    <source>
        <dbReference type="EMBL" id="OAT02458.1"/>
    </source>
</evidence>
<dbReference type="RefSeq" id="XP_045282185.1">
    <property type="nucleotide sequence ID" value="XM_045426677.1"/>
</dbReference>
<evidence type="ECO:0000256" key="1">
    <source>
        <dbReference type="SAM" id="MobiDB-lite"/>
    </source>
</evidence>
<sequence length="249" mass="28105">MWHKRLGHSSKIVIQNLANDATGVQITHQEDAADELTTELCKPCHLSNVENQISRCPHVRSQIPFERLHADITHGPTQCYNNEHKHHNVLILPTPDPTPEPTGPDVDINTHPAAIDDCTWNIASRAHNISANFDEDNIIEGCRTRNHRAAHLMAVANAKVNSFQMINEAFSHSHSHSDFYKSQNLFPNTVFTVINNTSTSTASIPSRIHRSQLSDPPNHWADVEKHPHREESENARLHLYVRGLLPLLK</sequence>
<organism evidence="2 3">
    <name type="scientific">Ajellomyces dermatitidis (strain ER-3 / ATCC MYA-2586)</name>
    <name type="common">Blastomyces dermatitidis</name>
    <dbReference type="NCBI Taxonomy" id="559297"/>
    <lineage>
        <taxon>Eukaryota</taxon>
        <taxon>Fungi</taxon>
        <taxon>Dikarya</taxon>
        <taxon>Ascomycota</taxon>
        <taxon>Pezizomycotina</taxon>
        <taxon>Eurotiomycetes</taxon>
        <taxon>Eurotiomycetidae</taxon>
        <taxon>Onygenales</taxon>
        <taxon>Ajellomycetaceae</taxon>
        <taxon>Blastomyces</taxon>
    </lineage>
</organism>
<name>A0ABX2VZ91_AJEDR</name>
<dbReference type="EMBL" id="EQ999981">
    <property type="protein sequence ID" value="OAT02458.1"/>
    <property type="molecule type" value="Genomic_DNA"/>
</dbReference>
<accession>A0ABX2VZ91</accession>
<proteinExistence type="predicted"/>
<reference evidence="3" key="1">
    <citation type="journal article" date="2015" name="PLoS Genet.">
        <title>The dynamic genome and transcriptome of the human fungal pathogen Blastomyces and close relative Emmonsia.</title>
        <authorList>
            <person name="Munoz J.F."/>
            <person name="Gauthier G.M."/>
            <person name="Desjardins C.A."/>
            <person name="Gallo J.E."/>
            <person name="Holder J."/>
            <person name="Sullivan T.D."/>
            <person name="Marty A.J."/>
            <person name="Carmen J.C."/>
            <person name="Chen Z."/>
            <person name="Ding L."/>
            <person name="Gujja S."/>
            <person name="Magrini V."/>
            <person name="Misas E."/>
            <person name="Mitreva M."/>
            <person name="Priest M."/>
            <person name="Saif S."/>
            <person name="Whiston E.A."/>
            <person name="Young S."/>
            <person name="Zeng Q."/>
            <person name="Goldman W.E."/>
            <person name="Mardis E.R."/>
            <person name="Taylor J.W."/>
            <person name="McEwen J.G."/>
            <person name="Clay O.K."/>
            <person name="Klein B.S."/>
            <person name="Cuomo C.A."/>
        </authorList>
    </citation>
    <scope>NUCLEOTIDE SEQUENCE [LARGE SCALE GENOMIC DNA]</scope>
    <source>
        <strain evidence="3">ER-3 / ATCC MYA-2586</strain>
    </source>
</reference>
<feature type="compositionally biased region" description="Basic and acidic residues" evidence="1">
    <location>
        <begin position="221"/>
        <end position="232"/>
    </location>
</feature>
<protein>
    <recommendedName>
        <fullName evidence="4">GAG-pre-integrase domain-containing protein</fullName>
    </recommendedName>
</protein>
<evidence type="ECO:0000313" key="3">
    <source>
        <dbReference type="Proteomes" id="UP000002039"/>
    </source>
</evidence>
<dbReference type="Proteomes" id="UP000002039">
    <property type="component" value="Unassembled WGS sequence"/>
</dbReference>
<feature type="region of interest" description="Disordered" evidence="1">
    <location>
        <begin position="205"/>
        <end position="232"/>
    </location>
</feature>
<evidence type="ECO:0008006" key="4">
    <source>
        <dbReference type="Google" id="ProtNLM"/>
    </source>
</evidence>
<dbReference type="GeneID" id="69032464"/>
<gene>
    <name evidence="2" type="ORF">BDCG_17572</name>
</gene>
<keyword evidence="3" id="KW-1185">Reference proteome</keyword>